<dbReference type="Proteomes" id="UP000318864">
    <property type="component" value="Unassembled WGS sequence"/>
</dbReference>
<dbReference type="GO" id="GO:0016705">
    <property type="term" value="F:oxidoreductase activity, acting on paired donors, with incorporation or reduction of molecular oxygen"/>
    <property type="evidence" value="ECO:0007669"/>
    <property type="project" value="InterPro"/>
</dbReference>
<dbReference type="InterPro" id="IPR050564">
    <property type="entry name" value="F420-G6PD/mer"/>
</dbReference>
<name>A0A4S3TJ20_9EURY</name>
<dbReference type="EMBL" id="RBZW01000051">
    <property type="protein sequence ID" value="THE63966.1"/>
    <property type="molecule type" value="Genomic_DNA"/>
</dbReference>
<evidence type="ECO:0000313" key="3">
    <source>
        <dbReference type="EMBL" id="THE63966.1"/>
    </source>
</evidence>
<gene>
    <name evidence="3" type="ORF">D8Y22_15415</name>
</gene>
<keyword evidence="1" id="KW-0560">Oxidoreductase</keyword>
<dbReference type="Gene3D" id="3.20.20.30">
    <property type="entry name" value="Luciferase-like domain"/>
    <property type="match status" value="1"/>
</dbReference>
<evidence type="ECO:0000259" key="2">
    <source>
        <dbReference type="Pfam" id="PF00296"/>
    </source>
</evidence>
<evidence type="ECO:0000256" key="1">
    <source>
        <dbReference type="ARBA" id="ARBA00023002"/>
    </source>
</evidence>
<sequence length="337" mass="35500">MVLEFGGFLAAQSIDDAVEYAQVVEDNGFDALWAIDSQQLYTELYVSLTACAHATERIELAPGITNPVSRHPSVTAGAIAALDAASGGRATLGIGAGDSAVYSIGRTPTTVGELREAVETIGSLLSGETVTVGGEPFTLEPAAGAEDIDICVAAEGPKTLRMAGAVGDAVIFGGGPNPSVVDDLGWTNIRAGAEQAGQDPDDLRLIALAPTCVAESQAAAVELLKPVIEPIAWHNFSFSVAEAPAHLQDDLQRLADAHDMREHGKEDADAIETVPDEVWEYLGDRFAVAGTPEDCRARLERLADVGVDHVMCLFPPDRVEHTERFASEVMEPLQSGE</sequence>
<feature type="domain" description="Luciferase-like" evidence="2">
    <location>
        <begin position="10"/>
        <end position="309"/>
    </location>
</feature>
<reference evidence="3 4" key="1">
    <citation type="submission" date="2018-10" db="EMBL/GenBank/DDBJ databases">
        <title>Natronolimnobius sp. XQ-INN 246 isolated from Inner Mongolia Autonomous Region of China.</title>
        <authorList>
            <person name="Xue Q."/>
        </authorList>
    </citation>
    <scope>NUCLEOTIDE SEQUENCE [LARGE SCALE GENOMIC DNA]</scope>
    <source>
        <strain evidence="3 4">XQ-INN 246</strain>
    </source>
</reference>
<dbReference type="PANTHER" id="PTHR43244">
    <property type="match status" value="1"/>
</dbReference>
<comment type="caution">
    <text evidence="3">The sequence shown here is derived from an EMBL/GenBank/DDBJ whole genome shotgun (WGS) entry which is preliminary data.</text>
</comment>
<dbReference type="Pfam" id="PF00296">
    <property type="entry name" value="Bac_luciferase"/>
    <property type="match status" value="1"/>
</dbReference>
<dbReference type="SUPFAM" id="SSF51679">
    <property type="entry name" value="Bacterial luciferase-like"/>
    <property type="match status" value="1"/>
</dbReference>
<dbReference type="AlphaFoldDB" id="A0A4S3TJ20"/>
<protein>
    <submittedName>
        <fullName evidence="3">LLM class flavin-dependent oxidoreductase</fullName>
    </submittedName>
</protein>
<keyword evidence="4" id="KW-1185">Reference proteome</keyword>
<proteinExistence type="predicted"/>
<dbReference type="CDD" id="cd01097">
    <property type="entry name" value="Tetrahydromethanopterin_reductase"/>
    <property type="match status" value="1"/>
</dbReference>
<evidence type="ECO:0000313" key="4">
    <source>
        <dbReference type="Proteomes" id="UP000318864"/>
    </source>
</evidence>
<dbReference type="PANTHER" id="PTHR43244:SF1">
    <property type="entry name" value="5,10-METHYLENETETRAHYDROMETHANOPTERIN REDUCTASE"/>
    <property type="match status" value="1"/>
</dbReference>
<dbReference type="InterPro" id="IPR036661">
    <property type="entry name" value="Luciferase-like_sf"/>
</dbReference>
<organism evidence="3 4">
    <name type="scientific">Salinadaptatus halalkaliphilus</name>
    <dbReference type="NCBI Taxonomy" id="2419781"/>
    <lineage>
        <taxon>Archaea</taxon>
        <taxon>Methanobacteriati</taxon>
        <taxon>Methanobacteriota</taxon>
        <taxon>Stenosarchaea group</taxon>
        <taxon>Halobacteria</taxon>
        <taxon>Halobacteriales</taxon>
        <taxon>Natrialbaceae</taxon>
        <taxon>Salinadaptatus</taxon>
    </lineage>
</organism>
<accession>A0A4S3TJ20</accession>
<dbReference type="InterPro" id="IPR011251">
    <property type="entry name" value="Luciferase-like_dom"/>
</dbReference>